<accession>C3JBU7</accession>
<evidence type="ECO:0000256" key="1">
    <source>
        <dbReference type="SAM" id="SignalP"/>
    </source>
</evidence>
<dbReference type="Proteomes" id="UP000004295">
    <property type="component" value="Unassembled WGS sequence"/>
</dbReference>
<reference evidence="2 3" key="1">
    <citation type="submission" date="2009-04" db="EMBL/GenBank/DDBJ databases">
        <authorList>
            <person name="Sebastian Y."/>
            <person name="Madupu R."/>
            <person name="Durkin A.S."/>
            <person name="Torralba M."/>
            <person name="Methe B."/>
            <person name="Sutton G.G."/>
            <person name="Strausberg R.L."/>
            <person name="Nelson K.E."/>
        </authorList>
    </citation>
    <scope>NUCLEOTIDE SEQUENCE [LARGE SCALE GENOMIC DNA]</scope>
    <source>
        <strain evidence="3">ATCC 35406 / BCRC 14492 / JCM 8526 / NCTC 13058 / HG 370</strain>
    </source>
</reference>
<organism evidence="2 3">
    <name type="scientific">Porphyromonas endodontalis (strain ATCC 35406 / DSM 24491 / JCM 8526 / CCUG 16442 / BCRC 14492 / NCTC 13058 / HG 370)</name>
    <name type="common">Bacteroides endodontalis</name>
    <dbReference type="NCBI Taxonomy" id="553175"/>
    <lineage>
        <taxon>Bacteria</taxon>
        <taxon>Pseudomonadati</taxon>
        <taxon>Bacteroidota</taxon>
        <taxon>Bacteroidia</taxon>
        <taxon>Bacteroidales</taxon>
        <taxon>Porphyromonadaceae</taxon>
        <taxon>Porphyromonas</taxon>
    </lineage>
</organism>
<evidence type="ECO:0000313" key="2">
    <source>
        <dbReference type="EMBL" id="EEN82504.1"/>
    </source>
</evidence>
<evidence type="ECO:0000313" key="3">
    <source>
        <dbReference type="Proteomes" id="UP000004295"/>
    </source>
</evidence>
<keyword evidence="3" id="KW-1185">Reference proteome</keyword>
<dbReference type="AlphaFoldDB" id="C3JBU7"/>
<proteinExistence type="predicted"/>
<evidence type="ECO:0008006" key="4">
    <source>
        <dbReference type="Google" id="ProtNLM"/>
    </source>
</evidence>
<dbReference type="EMBL" id="ACNN01000026">
    <property type="protein sequence ID" value="EEN82504.1"/>
    <property type="molecule type" value="Genomic_DNA"/>
</dbReference>
<dbReference type="PROSITE" id="PS51257">
    <property type="entry name" value="PROKAR_LIPOPROTEIN"/>
    <property type="match status" value="1"/>
</dbReference>
<feature type="signal peptide" evidence="1">
    <location>
        <begin position="1"/>
        <end position="24"/>
    </location>
</feature>
<feature type="chain" id="PRO_5002926368" description="DUF4836 domain-containing protein" evidence="1">
    <location>
        <begin position="25"/>
        <end position="479"/>
    </location>
</feature>
<keyword evidence="1" id="KW-0732">Signal</keyword>
<dbReference type="STRING" id="553175.POREN0001_1833"/>
<dbReference type="RefSeq" id="WP_004334341.1">
    <property type="nucleotide sequence ID" value="NZ_ACNN01000026.1"/>
</dbReference>
<protein>
    <recommendedName>
        <fullName evidence="4">DUF4836 domain-containing protein</fullName>
    </recommendedName>
</protein>
<dbReference type="GeneID" id="93365978"/>
<gene>
    <name evidence="2" type="ORF">POREN0001_1833</name>
</gene>
<name>C3JBU7_POREA</name>
<sequence length="479" mass="53589">MRLTRYIFPLASAFLLLITSACHSYKPQTLLSTIPQDVDYLAYLHLEKFSKLVSDEALGYHIEPRDKECLEKLGKYVAWKEILAYGAGDDLYITLHVKNADALLTNLRDYADSISSENGLNYAYLNGWNVAFSEKQIWISQQGFFTSLFERSQDLVAGKGASAAEIVGIKDLLQQDFGLYLNLFHTQEQIESVSWLAALAPDLQEKVRNTHLIVNGSFKEKELKLDYKLVNNEGDIINDEYNISQKVDKEILNYLADDCDLVVLQGLEGKGLVQLFSKIDNKANTKEWETILGALDGTVAFSASFAPNGAYNTENWSLVAQVKKGEETPSMVALLEVLGVDPKQCKRLGDDYIVTHPRYGEFYVGARKRIIFAASRPVNKFTPSFESRPITRAIQSGVGNILLDIPSDGYLSQSIAERHNYHFEGYAALRAESLGSGKLVLHNDVEKEGNILNGILKALRPIPVDEAKILVQEEALKHE</sequence>
<comment type="caution">
    <text evidence="2">The sequence shown here is derived from an EMBL/GenBank/DDBJ whole genome shotgun (WGS) entry which is preliminary data.</text>
</comment>